<feature type="domain" description="Integron-associated effector binding protein" evidence="1">
    <location>
        <begin position="11"/>
        <end position="158"/>
    </location>
</feature>
<proteinExistence type="predicted"/>
<organism evidence="2 3">
    <name type="scientific">Enterococcus asini</name>
    <dbReference type="NCBI Taxonomy" id="57732"/>
    <lineage>
        <taxon>Bacteria</taxon>
        <taxon>Bacillati</taxon>
        <taxon>Bacillota</taxon>
        <taxon>Bacilli</taxon>
        <taxon>Lactobacillales</taxon>
        <taxon>Enterococcaceae</taxon>
        <taxon>Enterococcus</taxon>
    </lineage>
</organism>
<dbReference type="RefSeq" id="WP_303219963.1">
    <property type="nucleotide sequence ID" value="NZ_CAUGVL010000089.1"/>
</dbReference>
<dbReference type="InterPro" id="IPR029441">
    <property type="entry name" value="Cass2"/>
</dbReference>
<sequence length="161" mass="18250">MEFDEVKRVHYPAFTVIGKLGEGLAEDGPSWVPPLWQLANEHFEELASVVKEDGVPTFHLWGLMSDQSSWLAPWQEVGQYLAGLEVPGDTPTPEGWIRWEMPSMEYLTVKTDVDKLGETMELMFTKVLPENNLELVAAVQEYYEADFGPGEVVLYFPIAKE</sequence>
<dbReference type="EMBL" id="JARQBJ010000001">
    <property type="protein sequence ID" value="MDT2809357.1"/>
    <property type="molecule type" value="Genomic_DNA"/>
</dbReference>
<dbReference type="InterPro" id="IPR011256">
    <property type="entry name" value="Reg_factor_effector_dom_sf"/>
</dbReference>
<evidence type="ECO:0000313" key="2">
    <source>
        <dbReference type="EMBL" id="MDT2809357.1"/>
    </source>
</evidence>
<comment type="caution">
    <text evidence="2">The sequence shown here is derived from an EMBL/GenBank/DDBJ whole genome shotgun (WGS) entry which is preliminary data.</text>
</comment>
<dbReference type="Proteomes" id="UP001256711">
    <property type="component" value="Unassembled WGS sequence"/>
</dbReference>
<reference evidence="2" key="1">
    <citation type="submission" date="2023-03" db="EMBL/GenBank/DDBJ databases">
        <authorList>
            <person name="Shen W."/>
            <person name="Cai J."/>
        </authorList>
    </citation>
    <scope>NUCLEOTIDE SEQUENCE</scope>
    <source>
        <strain evidence="2">B226-2</strain>
    </source>
</reference>
<gene>
    <name evidence="2" type="ORF">P7H43_02455</name>
</gene>
<evidence type="ECO:0000313" key="3">
    <source>
        <dbReference type="Proteomes" id="UP001256711"/>
    </source>
</evidence>
<evidence type="ECO:0000259" key="1">
    <source>
        <dbReference type="Pfam" id="PF14526"/>
    </source>
</evidence>
<dbReference type="AlphaFoldDB" id="A0AAW8TZ99"/>
<dbReference type="Pfam" id="PF14526">
    <property type="entry name" value="Cass2"/>
    <property type="match status" value="1"/>
</dbReference>
<name>A0AAW8TZ99_9ENTE</name>
<dbReference type="SUPFAM" id="SSF55136">
    <property type="entry name" value="Probable bacterial effector-binding domain"/>
    <property type="match status" value="1"/>
</dbReference>
<accession>A0AAW8TZ99</accession>
<protein>
    <submittedName>
        <fullName evidence="2">GyrI-like domain-containing protein</fullName>
    </submittedName>
</protein>
<dbReference type="Gene3D" id="3.20.80.10">
    <property type="entry name" value="Regulatory factor, effector binding domain"/>
    <property type="match status" value="1"/>
</dbReference>